<keyword evidence="1" id="KW-0862">Zinc</keyword>
<dbReference type="GO" id="GO:0008270">
    <property type="term" value="F:zinc ion binding"/>
    <property type="evidence" value="ECO:0007669"/>
    <property type="project" value="UniProtKB-KW"/>
</dbReference>
<sequence>MSRMMPARIRAEGAELFDKGLMTDVSVSGMKLSADVDGEQVVYDLDGQNDLCLCDVFQRNKRYCQHIAAVEEYLKKADIEAVEEEKKAYEAEVEKSKELQASADFLAKVNEDKWANQSEKMILEVEVSDPRLMESFYYSGNFLAFTFKIRLSTMSRSYIIKDIPHFVTLLRKGGTYLIGSSHYVTLMLSHFDKASQDFLSYLLKITPSHEEMALTNLFRKLGRYFVPHAGLLPELLALTVAMDFSMKISDKPVRYFSVLPLDDEGDLYQFEVKPLDDVIELTIKEMPHQTFFDGEIIYRDHVFYQLDAEQLEILNLLSKVPMTTDNLRMIHFDYDDKDKLAQALQIFEKLGYVDAPSAFKIRPFKPQFIFDLAGFLTLQIAFDYGDFKITSFRELDTLDFSRYLRLEKRIFDLVKRSGFPVGFDTQTVPPKGEEIYKFFTEILPQFAKLGDVTLSPSIQELQITENFDIDIDQNGGLLEINFSMPHVPEQEFSKLVARLQENAGYYVTESGQLILLGEQFDAVK</sequence>
<gene>
    <name evidence="4" type="ORF">GX453_03005</name>
</gene>
<protein>
    <submittedName>
        <fullName evidence="4">Helicase</fullName>
    </submittedName>
</protein>
<proteinExistence type="predicted"/>
<dbReference type="Proteomes" id="UP000559962">
    <property type="component" value="Unassembled WGS sequence"/>
</dbReference>
<dbReference type="PROSITE" id="PS50966">
    <property type="entry name" value="ZF_SWIM"/>
    <property type="match status" value="1"/>
</dbReference>
<dbReference type="InterPro" id="IPR007527">
    <property type="entry name" value="Znf_SWIM"/>
</dbReference>
<keyword evidence="4" id="KW-0067">ATP-binding</keyword>
<accession>A0A847J0X8</accession>
<evidence type="ECO:0000259" key="3">
    <source>
        <dbReference type="PROSITE" id="PS50966"/>
    </source>
</evidence>
<dbReference type="GO" id="GO:0004386">
    <property type="term" value="F:helicase activity"/>
    <property type="evidence" value="ECO:0007669"/>
    <property type="project" value="UniProtKB-KW"/>
</dbReference>
<name>A0A847J0X8_9LACT</name>
<evidence type="ECO:0000313" key="5">
    <source>
        <dbReference type="Proteomes" id="UP000559962"/>
    </source>
</evidence>
<organism evidence="4 5">
    <name type="scientific">Pseudolactococcus chungangensis</name>
    <dbReference type="NCBI Taxonomy" id="451457"/>
    <lineage>
        <taxon>Bacteria</taxon>
        <taxon>Bacillati</taxon>
        <taxon>Bacillota</taxon>
        <taxon>Bacilli</taxon>
        <taxon>Lactobacillales</taxon>
        <taxon>Streptococcaceae</taxon>
        <taxon>Pseudolactococcus</taxon>
    </lineage>
</organism>
<dbReference type="EMBL" id="JAAYVO010000038">
    <property type="protein sequence ID" value="NLH34987.1"/>
    <property type="molecule type" value="Genomic_DNA"/>
</dbReference>
<keyword evidence="1" id="KW-0863">Zinc-finger</keyword>
<evidence type="ECO:0000256" key="1">
    <source>
        <dbReference type="PROSITE-ProRule" id="PRU00325"/>
    </source>
</evidence>
<evidence type="ECO:0000313" key="4">
    <source>
        <dbReference type="EMBL" id="NLH34987.1"/>
    </source>
</evidence>
<keyword evidence="1" id="KW-0479">Metal-binding</keyword>
<comment type="caution">
    <text evidence="4">The sequence shown here is derived from an EMBL/GenBank/DDBJ whole genome shotgun (WGS) entry which is preliminary data.</text>
</comment>
<feature type="coiled-coil region" evidence="2">
    <location>
        <begin position="67"/>
        <end position="102"/>
    </location>
</feature>
<dbReference type="Pfam" id="PF04434">
    <property type="entry name" value="SWIM"/>
    <property type="match status" value="1"/>
</dbReference>
<reference evidence="4 5" key="1">
    <citation type="journal article" date="2020" name="Biotechnol. Biofuels">
        <title>New insights from the biogas microbiome by comprehensive genome-resolved metagenomics of nearly 1600 species originating from multiple anaerobic digesters.</title>
        <authorList>
            <person name="Campanaro S."/>
            <person name="Treu L."/>
            <person name="Rodriguez-R L.M."/>
            <person name="Kovalovszki A."/>
            <person name="Ziels R.M."/>
            <person name="Maus I."/>
            <person name="Zhu X."/>
            <person name="Kougias P.G."/>
            <person name="Basile A."/>
            <person name="Luo G."/>
            <person name="Schluter A."/>
            <person name="Konstantinidis K.T."/>
            <person name="Angelidaki I."/>
        </authorList>
    </citation>
    <scope>NUCLEOTIDE SEQUENCE [LARGE SCALE GENOMIC DNA]</scope>
    <source>
        <strain evidence="4">AS27yjCOA_61</strain>
    </source>
</reference>
<keyword evidence="4" id="KW-0378">Hydrolase</keyword>
<keyword evidence="2" id="KW-0175">Coiled coil</keyword>
<dbReference type="Pfam" id="PF08455">
    <property type="entry name" value="SNF2_assoc"/>
    <property type="match status" value="1"/>
</dbReference>
<dbReference type="AlphaFoldDB" id="A0A847J0X8"/>
<evidence type="ECO:0000256" key="2">
    <source>
        <dbReference type="SAM" id="Coils"/>
    </source>
</evidence>
<feature type="non-terminal residue" evidence="4">
    <location>
        <position position="524"/>
    </location>
</feature>
<keyword evidence="4" id="KW-0547">Nucleotide-binding</keyword>
<dbReference type="InterPro" id="IPR013663">
    <property type="entry name" value="Helicase_SWF/SNF/SWI_bac"/>
</dbReference>
<keyword evidence="4" id="KW-0347">Helicase</keyword>
<feature type="domain" description="SWIM-type" evidence="3">
    <location>
        <begin position="39"/>
        <end position="75"/>
    </location>
</feature>